<dbReference type="Proteomes" id="UP000290560">
    <property type="component" value="Unassembled WGS sequence"/>
</dbReference>
<protein>
    <recommendedName>
        <fullName evidence="3">GDSL esterase/lipase</fullName>
    </recommendedName>
</protein>
<name>A0A445MJ22_ENSVE</name>
<dbReference type="GO" id="GO:0016788">
    <property type="term" value="F:hydrolase activity, acting on ester bonds"/>
    <property type="evidence" value="ECO:0007669"/>
    <property type="project" value="InterPro"/>
</dbReference>
<dbReference type="InterPro" id="IPR001087">
    <property type="entry name" value="GDSL"/>
</dbReference>
<sequence>MHTVTRRVAVMEKRIAFAATFILYVIFSLAHPLAATGGLNITAVFAFGDSTLDAGNNNHLHTLFRADYAPYGRDLPTHRPSGRLITDFLVSSLGLKKLLPPYSASTSPTRPPALAQVITMEQELSDFKEYSKRLRQAMGKQKADEIIRNALFVIGIGSNDWIMNYYLFPIGRHKYSNAAYSHILIGKLRSFVTKRHLLHSRVRDHSPRYRLGINAGAVQRRWKKRRKV</sequence>
<dbReference type="Pfam" id="PF00657">
    <property type="entry name" value="Lipase_GDSL"/>
    <property type="match status" value="1"/>
</dbReference>
<dbReference type="InterPro" id="IPR050592">
    <property type="entry name" value="GDSL_lipolytic_enzyme"/>
</dbReference>
<proteinExistence type="inferred from homology"/>
<organism evidence="2">
    <name type="scientific">Ensete ventricosum</name>
    <name type="common">Abyssinian banana</name>
    <name type="synonym">Musa ensete</name>
    <dbReference type="NCBI Taxonomy" id="4639"/>
    <lineage>
        <taxon>Eukaryota</taxon>
        <taxon>Viridiplantae</taxon>
        <taxon>Streptophyta</taxon>
        <taxon>Embryophyta</taxon>
        <taxon>Tracheophyta</taxon>
        <taxon>Spermatophyta</taxon>
        <taxon>Magnoliopsida</taxon>
        <taxon>Liliopsida</taxon>
        <taxon>Zingiberales</taxon>
        <taxon>Musaceae</taxon>
        <taxon>Ensete</taxon>
    </lineage>
</organism>
<comment type="similarity">
    <text evidence="1">Belongs to the 'GDSL' lipolytic enzyme family.</text>
</comment>
<evidence type="ECO:0008006" key="3">
    <source>
        <dbReference type="Google" id="ProtNLM"/>
    </source>
</evidence>
<dbReference type="PANTHER" id="PTHR45642">
    <property type="entry name" value="GDSL ESTERASE/LIPASE EXL3"/>
    <property type="match status" value="1"/>
</dbReference>
<dbReference type="PANTHER" id="PTHR45642:SF145">
    <property type="entry name" value="OS05G0468500 PROTEIN"/>
    <property type="match status" value="1"/>
</dbReference>
<evidence type="ECO:0000313" key="2">
    <source>
        <dbReference type="EMBL" id="RZR74151.1"/>
    </source>
</evidence>
<dbReference type="Gene3D" id="3.40.50.1110">
    <property type="entry name" value="SGNH hydrolase"/>
    <property type="match status" value="1"/>
</dbReference>
<reference evidence="2" key="1">
    <citation type="journal article" date="2018" name="Data Brief">
        <title>Genome sequence data from 17 accessions of Ensete ventricosum, a staple food crop for millions in Ethiopia.</title>
        <authorList>
            <person name="Yemataw Z."/>
            <person name="Muzemil S."/>
            <person name="Ambachew D."/>
            <person name="Tripathi L."/>
            <person name="Tesfaye K."/>
            <person name="Chala A."/>
            <person name="Farbos A."/>
            <person name="O'Neill P."/>
            <person name="Moore K."/>
            <person name="Grant M."/>
            <person name="Studholme D.J."/>
        </authorList>
    </citation>
    <scope>NUCLEOTIDE SEQUENCE [LARGE SCALE GENOMIC DNA]</scope>
    <source>
        <tissue evidence="2">Leaf</tissue>
    </source>
</reference>
<gene>
    <name evidence="2" type="ORF">BHM03_00032756</name>
</gene>
<dbReference type="AlphaFoldDB" id="A0A445MJ22"/>
<dbReference type="EMBL" id="KV876134">
    <property type="protein sequence ID" value="RZR74151.1"/>
    <property type="molecule type" value="Genomic_DNA"/>
</dbReference>
<accession>A0A445MJ22</accession>
<evidence type="ECO:0000256" key="1">
    <source>
        <dbReference type="ARBA" id="ARBA00008668"/>
    </source>
</evidence>
<dbReference type="InterPro" id="IPR036514">
    <property type="entry name" value="SGNH_hydro_sf"/>
</dbReference>